<evidence type="ECO:0000313" key="3">
    <source>
        <dbReference type="Proteomes" id="UP001144396"/>
    </source>
</evidence>
<keyword evidence="1" id="KW-0472">Membrane</keyword>
<gene>
    <name evidence="2" type="ORF">ARHIZOSPH14_14190</name>
</gene>
<feature type="transmembrane region" description="Helical" evidence="1">
    <location>
        <begin position="108"/>
        <end position="128"/>
    </location>
</feature>
<keyword evidence="1" id="KW-0812">Transmembrane</keyword>
<protein>
    <recommendedName>
        <fullName evidence="4">DUF1294 domain-containing protein</fullName>
    </recommendedName>
</protein>
<feature type="transmembrane region" description="Helical" evidence="1">
    <location>
        <begin position="45"/>
        <end position="61"/>
    </location>
</feature>
<keyword evidence="3" id="KW-1185">Reference proteome</keyword>
<evidence type="ECO:0000256" key="1">
    <source>
        <dbReference type="SAM" id="Phobius"/>
    </source>
</evidence>
<dbReference type="AlphaFoldDB" id="A0A9W6CVC9"/>
<dbReference type="Pfam" id="PF06961">
    <property type="entry name" value="DUF1294"/>
    <property type="match status" value="1"/>
</dbReference>
<accession>A0A9W6CVC9</accession>
<dbReference type="EMBL" id="BSDP01000001">
    <property type="protein sequence ID" value="GLI27177.1"/>
    <property type="molecule type" value="Genomic_DNA"/>
</dbReference>
<name>A0A9W6CVC9_9MICO</name>
<dbReference type="Proteomes" id="UP001144396">
    <property type="component" value="Unassembled WGS sequence"/>
</dbReference>
<proteinExistence type="predicted"/>
<evidence type="ECO:0008006" key="4">
    <source>
        <dbReference type="Google" id="ProtNLM"/>
    </source>
</evidence>
<comment type="caution">
    <text evidence="2">The sequence shown here is derived from an EMBL/GenBank/DDBJ whole genome shotgun (WGS) entry which is preliminary data.</text>
</comment>
<evidence type="ECO:0000313" key="2">
    <source>
        <dbReference type="EMBL" id="GLI27177.1"/>
    </source>
</evidence>
<keyword evidence="1" id="KW-1133">Transmembrane helix</keyword>
<organism evidence="2 3">
    <name type="scientific">Agromyces rhizosphaerae</name>
    <dbReference type="NCBI Taxonomy" id="88374"/>
    <lineage>
        <taxon>Bacteria</taxon>
        <taxon>Bacillati</taxon>
        <taxon>Actinomycetota</taxon>
        <taxon>Actinomycetes</taxon>
        <taxon>Micrococcales</taxon>
        <taxon>Microbacteriaceae</taxon>
        <taxon>Agromyces</taxon>
    </lineage>
</organism>
<reference evidence="2" key="1">
    <citation type="submission" date="2022-12" db="EMBL/GenBank/DDBJ databases">
        <title>Reference genome sequencing for broad-spectrum identification of bacterial and archaeal isolates by mass spectrometry.</title>
        <authorList>
            <person name="Sekiguchi Y."/>
            <person name="Tourlousse D.M."/>
        </authorList>
    </citation>
    <scope>NUCLEOTIDE SEQUENCE</scope>
    <source>
        <strain evidence="2">14</strain>
    </source>
</reference>
<dbReference type="RefSeq" id="WP_281883497.1">
    <property type="nucleotide sequence ID" value="NZ_BSDP01000001.1"/>
</dbReference>
<sequence>MPTTRPSPRSRRRNGVQPAAFLPLALFAVLWVVLALTVGAPAWLGVVYAVASVVAFVLYAVDKSAARADRRRIPESTLLTAGLVGGWPGAIVAQQVLRHKTVKREFRVPFWITVVLNVLAFVAVCLLLG</sequence>
<dbReference type="InterPro" id="IPR010718">
    <property type="entry name" value="DUF1294"/>
</dbReference>